<dbReference type="HOGENOM" id="CLU_125324_2_0_10"/>
<dbReference type="STRING" id="865938.Weevi_1461"/>
<dbReference type="AlphaFoldDB" id="F0NYN1"/>
<protein>
    <submittedName>
        <fullName evidence="2">Rod shape-determining protein MreD</fullName>
    </submittedName>
</protein>
<feature type="transmembrane region" description="Helical" evidence="1">
    <location>
        <begin position="144"/>
        <end position="165"/>
    </location>
</feature>
<proteinExistence type="predicted"/>
<dbReference type="Proteomes" id="UP000008641">
    <property type="component" value="Chromosome"/>
</dbReference>
<evidence type="ECO:0000313" key="2">
    <source>
        <dbReference type="EMBL" id="ADX68162.1"/>
    </source>
</evidence>
<keyword evidence="1" id="KW-1133">Transmembrane helix</keyword>
<dbReference type="eggNOG" id="ENOG50315DF">
    <property type="taxonomic scope" value="Bacteria"/>
</dbReference>
<keyword evidence="1" id="KW-0812">Transmembrane</keyword>
<keyword evidence="1" id="KW-0472">Membrane</keyword>
<accession>F0NYN1</accession>
<feature type="transmembrane region" description="Helical" evidence="1">
    <location>
        <begin position="36"/>
        <end position="61"/>
    </location>
</feature>
<dbReference type="KEGG" id="wvi:Weevi_1461"/>
<feature type="transmembrane region" description="Helical" evidence="1">
    <location>
        <begin position="6"/>
        <end position="24"/>
    </location>
</feature>
<evidence type="ECO:0000256" key="1">
    <source>
        <dbReference type="SAM" id="Phobius"/>
    </source>
</evidence>
<dbReference type="OrthoDB" id="1132160at2"/>
<feature type="transmembrane region" description="Helical" evidence="1">
    <location>
        <begin position="111"/>
        <end position="132"/>
    </location>
</feature>
<sequence>MFNRDFIFNLFKVILLILLQVVIFDHIEVMGKAQPFFYVVFVVFYPQLGNKYALLLLSFILGFGIDFVQQTGGIHTFSLLSIAFLRNKILRLITGQDADEYDRYNTYDLSALQWFTLTILLIIIHHIFLFVLENFKLAHLGEVLISAILSSILTFIFVFIYKILFRRKVTL</sequence>
<dbReference type="RefSeq" id="WP_013598551.1">
    <property type="nucleotide sequence ID" value="NC_015144.1"/>
</dbReference>
<keyword evidence="3" id="KW-1185">Reference proteome</keyword>
<organism evidence="2 3">
    <name type="scientific">Weeksella virosa (strain ATCC 43766 / DSM 16922 / JCM 21250 / CCUG 30538 / CDC 9751 / IAM 14551 / NBRC 16016 / NCTC 11634 / CL345/78)</name>
    <dbReference type="NCBI Taxonomy" id="865938"/>
    <lineage>
        <taxon>Bacteria</taxon>
        <taxon>Pseudomonadati</taxon>
        <taxon>Bacteroidota</taxon>
        <taxon>Flavobacteriia</taxon>
        <taxon>Flavobacteriales</taxon>
        <taxon>Weeksellaceae</taxon>
        <taxon>Weeksella</taxon>
    </lineage>
</organism>
<name>F0NYN1_WEEVC</name>
<dbReference type="EMBL" id="CP002455">
    <property type="protein sequence ID" value="ADX68162.1"/>
    <property type="molecule type" value="Genomic_DNA"/>
</dbReference>
<evidence type="ECO:0000313" key="3">
    <source>
        <dbReference type="Proteomes" id="UP000008641"/>
    </source>
</evidence>
<gene>
    <name evidence="2" type="ordered locus">Weevi_1461</name>
</gene>
<reference evidence="3" key="2">
    <citation type="journal article" date="2011" name="Stand. Genomic Sci.">
        <title>Complete genome sequence of Weeksella virosa type strain (9751T).</title>
        <authorList>
            <person name="Lang E."/>
            <person name="Teshima H."/>
            <person name="Lucas S."/>
            <person name="Lapidus A."/>
            <person name="Hammon N."/>
            <person name="Deshpande S."/>
            <person name="Nolan M."/>
            <person name="Cheng J."/>
            <person name="Pitluck S."/>
            <person name="Liolios K."/>
            <person name="Pagani I."/>
            <person name="Mikhailova N."/>
            <person name="Ivanova N."/>
            <person name="Mavromatis K."/>
            <person name="Pati A."/>
            <person name="Tapia R."/>
            <person name="Han C."/>
            <person name="Goodwin L."/>
            <person name="Chen A."/>
            <person name="Palaniappan K."/>
            <person name="Land M."/>
            <person name="Hauser L."/>
            <person name="Chang Y."/>
            <person name="Jeffries C."/>
            <person name="Brambilla E."/>
            <person name="Kopitz M."/>
            <person name="Rohde M."/>
            <person name="Goker M."/>
            <person name="Tindall B."/>
            <person name="Detter J."/>
            <person name="Woyke T."/>
            <person name="Bristow J."/>
            <person name="Eisen J."/>
            <person name="Markowitz V."/>
            <person name="Hugenholtz P."/>
            <person name="Klenk H."/>
            <person name="Kyrpides N."/>
        </authorList>
    </citation>
    <scope>NUCLEOTIDE SEQUENCE [LARGE SCALE GENOMIC DNA]</scope>
    <source>
        <strain evidence="3">ATCC 43766 / DSM 16922 / JCM 21250 / NBRC 16016 / NCTC 11634 / CL345/78</strain>
    </source>
</reference>
<reference evidence="2 3" key="1">
    <citation type="journal article" date="2011" name="Stand. Genomic Sci.">
        <title>Complete genome sequence of Weeksella virosa type strain (9751).</title>
        <authorList>
            <person name="Lang E."/>
            <person name="Teshima H."/>
            <person name="Lucas S."/>
            <person name="Lapidus A."/>
            <person name="Hammon N."/>
            <person name="Deshpande S."/>
            <person name="Nolan M."/>
            <person name="Cheng J.F."/>
            <person name="Pitluck S."/>
            <person name="Liolios K."/>
            <person name="Pagani I."/>
            <person name="Mikhailova N."/>
            <person name="Ivanova N."/>
            <person name="Mavromatis K."/>
            <person name="Pati A."/>
            <person name="Tapia R."/>
            <person name="Han C."/>
            <person name="Goodwin L."/>
            <person name="Chen A."/>
            <person name="Palaniappan K."/>
            <person name="Land M."/>
            <person name="Hauser L."/>
            <person name="Chang Y.J."/>
            <person name="Jeffries C.D."/>
            <person name="Brambilla E.M."/>
            <person name="Kopitz M."/>
            <person name="Rohde M."/>
            <person name="Goker M."/>
            <person name="Tindall B.J."/>
            <person name="Detter J.C."/>
            <person name="Woyke T."/>
            <person name="Bristow J."/>
            <person name="Eisen J.A."/>
            <person name="Markowitz V."/>
            <person name="Hugenholtz P."/>
            <person name="Klenk H.P."/>
            <person name="Kyrpides N.C."/>
        </authorList>
    </citation>
    <scope>NUCLEOTIDE SEQUENCE [LARGE SCALE GENOMIC DNA]</scope>
    <source>
        <strain evidence="3">ATCC 43766 / DSM 16922 / JCM 21250 / NBRC 16016 / NCTC 11634 / CL345/78</strain>
    </source>
</reference>